<feature type="region of interest" description="Disordered" evidence="1">
    <location>
        <begin position="1"/>
        <end position="51"/>
    </location>
</feature>
<dbReference type="STRING" id="1365484.W6Q7I1"/>
<organism evidence="2 3">
    <name type="scientific">Penicillium roqueforti (strain FM164)</name>
    <dbReference type="NCBI Taxonomy" id="1365484"/>
    <lineage>
        <taxon>Eukaryota</taxon>
        <taxon>Fungi</taxon>
        <taxon>Dikarya</taxon>
        <taxon>Ascomycota</taxon>
        <taxon>Pezizomycotina</taxon>
        <taxon>Eurotiomycetes</taxon>
        <taxon>Eurotiomycetidae</taxon>
        <taxon>Eurotiales</taxon>
        <taxon>Aspergillaceae</taxon>
        <taxon>Penicillium</taxon>
    </lineage>
</organism>
<gene>
    <name evidence="2" type="ORF">PROQFM164_S02g000363</name>
</gene>
<reference evidence="2" key="1">
    <citation type="journal article" date="2014" name="Nat. Commun.">
        <title>Multiple recent horizontal transfers of a large genomic region in cheese making fungi.</title>
        <authorList>
            <person name="Cheeseman K."/>
            <person name="Ropars J."/>
            <person name="Renault P."/>
            <person name="Dupont J."/>
            <person name="Gouzy J."/>
            <person name="Branca A."/>
            <person name="Abraham A.L."/>
            <person name="Ceppi M."/>
            <person name="Conseiller E."/>
            <person name="Debuchy R."/>
            <person name="Malagnac F."/>
            <person name="Goarin A."/>
            <person name="Silar P."/>
            <person name="Lacoste S."/>
            <person name="Sallet E."/>
            <person name="Bensimon A."/>
            <person name="Giraud T."/>
            <person name="Brygoo Y."/>
        </authorList>
    </citation>
    <scope>NUCLEOTIDE SEQUENCE [LARGE SCALE GENOMIC DNA]</scope>
    <source>
        <strain evidence="2">FM164</strain>
    </source>
</reference>
<dbReference type="Proteomes" id="UP000030686">
    <property type="component" value="Unassembled WGS sequence"/>
</dbReference>
<evidence type="ECO:0000313" key="3">
    <source>
        <dbReference type="Proteomes" id="UP000030686"/>
    </source>
</evidence>
<dbReference type="EMBL" id="HG792016">
    <property type="protein sequence ID" value="CDM30214.1"/>
    <property type="molecule type" value="Genomic_DNA"/>
</dbReference>
<dbReference type="Gene3D" id="3.40.50.12240">
    <property type="match status" value="1"/>
</dbReference>
<accession>W6Q7I1</accession>
<dbReference type="OrthoDB" id="14523at2759"/>
<feature type="compositionally biased region" description="Pro residues" evidence="1">
    <location>
        <begin position="33"/>
        <end position="46"/>
    </location>
</feature>
<keyword evidence="3" id="KW-1185">Reference proteome</keyword>
<evidence type="ECO:0000313" key="2">
    <source>
        <dbReference type="EMBL" id="CDM30214.1"/>
    </source>
</evidence>
<feature type="compositionally biased region" description="Polar residues" evidence="1">
    <location>
        <begin position="14"/>
        <end position="27"/>
    </location>
</feature>
<dbReference type="AlphaFoldDB" id="W6Q7I1"/>
<proteinExistence type="predicted"/>
<protein>
    <submittedName>
        <fullName evidence="2">Genomic scaffold, ProqFM164S02</fullName>
    </submittedName>
</protein>
<evidence type="ECO:0000256" key="1">
    <source>
        <dbReference type="SAM" id="MobiDB-lite"/>
    </source>
</evidence>
<sequence>MSSVETSLVRILSGMSTKPSMTISRSSCVAEGSPPPPPPPPPPAAPPTLGRIINVTGDPIDERGPVKATKFAPIHADAPAPACPAVRSRFLRFNPVITPGIKSS</sequence>
<name>W6Q7I1_PENRF</name>